<dbReference type="STRING" id="568069.A0A1J1INJ0"/>
<evidence type="ECO:0000256" key="7">
    <source>
        <dbReference type="ARBA" id="ARBA00023136"/>
    </source>
</evidence>
<evidence type="ECO:0000256" key="4">
    <source>
        <dbReference type="ARBA" id="ARBA00005975"/>
    </source>
</evidence>
<gene>
    <name evidence="11" type="ORF">CLUMA_CG014483</name>
</gene>
<keyword evidence="9" id="KW-1133">Transmembrane helix</keyword>
<keyword evidence="6" id="KW-0862">Zinc</keyword>
<dbReference type="PANTHER" id="PTHR23292:SF14">
    <property type="entry name" value="FI16615P1-RELATED"/>
    <property type="match status" value="1"/>
</dbReference>
<evidence type="ECO:0000313" key="12">
    <source>
        <dbReference type="Proteomes" id="UP000183832"/>
    </source>
</evidence>
<evidence type="ECO:0000256" key="2">
    <source>
        <dbReference type="ARBA" id="ARBA00004481"/>
    </source>
</evidence>
<feature type="transmembrane region" description="Helical" evidence="9">
    <location>
        <begin position="94"/>
        <end position="113"/>
    </location>
</feature>
<evidence type="ECO:0000256" key="3">
    <source>
        <dbReference type="ARBA" id="ARBA00004630"/>
    </source>
</evidence>
<dbReference type="GO" id="GO:0008270">
    <property type="term" value="F:zinc ion binding"/>
    <property type="evidence" value="ECO:0007669"/>
    <property type="project" value="TreeGrafter"/>
</dbReference>
<evidence type="ECO:0000256" key="1">
    <source>
        <dbReference type="ARBA" id="ARBA00004414"/>
    </source>
</evidence>
<feature type="compositionally biased region" description="Polar residues" evidence="8">
    <location>
        <begin position="1"/>
        <end position="34"/>
    </location>
</feature>
<dbReference type="OrthoDB" id="5599753at2759"/>
<dbReference type="SMART" id="SM00714">
    <property type="entry name" value="LITAF"/>
    <property type="match status" value="1"/>
</dbReference>
<reference evidence="11 12" key="1">
    <citation type="submission" date="2015-04" db="EMBL/GenBank/DDBJ databases">
        <authorList>
            <person name="Syromyatnikov M.Y."/>
            <person name="Popov V.N."/>
        </authorList>
    </citation>
    <scope>NUCLEOTIDE SEQUENCE [LARGE SCALE GENOMIC DNA]</scope>
</reference>
<keyword evidence="5" id="KW-0479">Metal-binding</keyword>
<keyword evidence="7 9" id="KW-0472">Membrane</keyword>
<evidence type="ECO:0000259" key="10">
    <source>
        <dbReference type="PROSITE" id="PS51837"/>
    </source>
</evidence>
<evidence type="ECO:0000313" key="11">
    <source>
        <dbReference type="EMBL" id="CRL01124.1"/>
    </source>
</evidence>
<dbReference type="AlphaFoldDB" id="A0A1J1INJ0"/>
<organism evidence="11 12">
    <name type="scientific">Clunio marinus</name>
    <dbReference type="NCBI Taxonomy" id="568069"/>
    <lineage>
        <taxon>Eukaryota</taxon>
        <taxon>Metazoa</taxon>
        <taxon>Ecdysozoa</taxon>
        <taxon>Arthropoda</taxon>
        <taxon>Hexapoda</taxon>
        <taxon>Insecta</taxon>
        <taxon>Pterygota</taxon>
        <taxon>Neoptera</taxon>
        <taxon>Endopterygota</taxon>
        <taxon>Diptera</taxon>
        <taxon>Nematocera</taxon>
        <taxon>Chironomoidea</taxon>
        <taxon>Chironomidae</taxon>
        <taxon>Clunio</taxon>
    </lineage>
</organism>
<keyword evidence="12" id="KW-1185">Reference proteome</keyword>
<dbReference type="Proteomes" id="UP000183832">
    <property type="component" value="Unassembled WGS sequence"/>
</dbReference>
<evidence type="ECO:0000256" key="9">
    <source>
        <dbReference type="SAM" id="Phobius"/>
    </source>
</evidence>
<dbReference type="GO" id="GO:0031902">
    <property type="term" value="C:late endosome membrane"/>
    <property type="evidence" value="ECO:0007669"/>
    <property type="project" value="UniProtKB-SubCell"/>
</dbReference>
<evidence type="ECO:0000256" key="5">
    <source>
        <dbReference type="ARBA" id="ARBA00022723"/>
    </source>
</evidence>
<dbReference type="GO" id="GO:0005765">
    <property type="term" value="C:lysosomal membrane"/>
    <property type="evidence" value="ECO:0007669"/>
    <property type="project" value="UniProtKB-SubCell"/>
</dbReference>
<comment type="subcellular location">
    <subcellularLocation>
        <location evidence="2">Endosome membrane</location>
        <topology evidence="2">Peripheral membrane protein</topology>
    </subcellularLocation>
    <subcellularLocation>
        <location evidence="1">Late endosome membrane</location>
    </subcellularLocation>
    <subcellularLocation>
        <location evidence="3">Lysosome membrane</location>
        <topology evidence="3">Peripheral membrane protein</topology>
        <orientation evidence="3">Cytoplasmic side</orientation>
    </subcellularLocation>
</comment>
<sequence length="136" mass="14513">MDTQGQKIYPTIDSQQGHQQNMSSVPPSYGQSHGQAVPPPYIQGQSVPVVTQQPTTIIVQSQHLGPNSQPMVCPSCQASISTSVKYEPATKTHLFAGLFCLLGLWCGCCLIPYCVDSCQNANHTCPNCGSFLGTGN</sequence>
<feature type="region of interest" description="Disordered" evidence="8">
    <location>
        <begin position="1"/>
        <end position="37"/>
    </location>
</feature>
<evidence type="ECO:0000256" key="6">
    <source>
        <dbReference type="ARBA" id="ARBA00022833"/>
    </source>
</evidence>
<dbReference type="PANTHER" id="PTHR23292">
    <property type="entry name" value="LIPOPOLYSACCHARIDE-INDUCED TUMOR NECROSIS FACTOR-ALPHA FACTOR"/>
    <property type="match status" value="1"/>
</dbReference>
<accession>A0A1J1INJ0</accession>
<comment type="similarity">
    <text evidence="4">Belongs to the CDIP1/LITAF family.</text>
</comment>
<dbReference type="EMBL" id="CVRI01000055">
    <property type="protein sequence ID" value="CRL01124.1"/>
    <property type="molecule type" value="Genomic_DNA"/>
</dbReference>
<evidence type="ECO:0000256" key="8">
    <source>
        <dbReference type="SAM" id="MobiDB-lite"/>
    </source>
</evidence>
<dbReference type="PROSITE" id="PS51837">
    <property type="entry name" value="LITAF"/>
    <property type="match status" value="1"/>
</dbReference>
<proteinExistence type="inferred from homology"/>
<dbReference type="InterPro" id="IPR037519">
    <property type="entry name" value="LITAF_fam"/>
</dbReference>
<dbReference type="InterPro" id="IPR006629">
    <property type="entry name" value="LITAF"/>
</dbReference>
<dbReference type="Pfam" id="PF10601">
    <property type="entry name" value="zf-LITAF-like"/>
    <property type="match status" value="1"/>
</dbReference>
<protein>
    <submittedName>
        <fullName evidence="11">CLUMA_CG014483, isoform A</fullName>
    </submittedName>
</protein>
<name>A0A1J1INJ0_9DIPT</name>
<feature type="domain" description="LITAF" evidence="10">
    <location>
        <begin position="53"/>
        <end position="136"/>
    </location>
</feature>
<keyword evidence="9" id="KW-0812">Transmembrane</keyword>